<dbReference type="AlphaFoldDB" id="A0A2G4YT16"/>
<dbReference type="InterPro" id="IPR016163">
    <property type="entry name" value="Ald_DH_C"/>
</dbReference>
<dbReference type="RefSeq" id="WP_099471966.1">
    <property type="nucleotide sequence ID" value="NZ_CP041025.1"/>
</dbReference>
<dbReference type="OrthoDB" id="9802947at2"/>
<accession>A0A2G4YT16</accession>
<dbReference type="InterPro" id="IPR015590">
    <property type="entry name" value="Aldehyde_DH_dom"/>
</dbReference>
<dbReference type="SUPFAM" id="SSF53720">
    <property type="entry name" value="ALDH-like"/>
    <property type="match status" value="1"/>
</dbReference>
<dbReference type="InterPro" id="IPR016162">
    <property type="entry name" value="Ald_DH_N"/>
</dbReference>
<keyword evidence="5" id="KW-1185">Reference proteome</keyword>
<protein>
    <submittedName>
        <fullName evidence="4">Aldehyde dehydrogenase PuuC</fullName>
    </submittedName>
</protein>
<dbReference type="Pfam" id="PF00171">
    <property type="entry name" value="Aldedh"/>
    <property type="match status" value="1"/>
</dbReference>
<dbReference type="GO" id="GO:0016620">
    <property type="term" value="F:oxidoreductase activity, acting on the aldehyde or oxo group of donors, NAD or NADP as acceptor"/>
    <property type="evidence" value="ECO:0007669"/>
    <property type="project" value="InterPro"/>
</dbReference>
<dbReference type="PANTHER" id="PTHR11699">
    <property type="entry name" value="ALDEHYDE DEHYDROGENASE-RELATED"/>
    <property type="match status" value="1"/>
</dbReference>
<feature type="domain" description="Aldehyde dehydrogenase" evidence="3">
    <location>
        <begin position="18"/>
        <end position="482"/>
    </location>
</feature>
<comment type="caution">
    <text evidence="4">The sequence shown here is derived from an EMBL/GenBank/DDBJ whole genome shotgun (WGS) entry which is preliminary data.</text>
</comment>
<sequence>MSIMQSLSHISDGKFFVSTSEAVFETVCPYTGKELLTIPKGNIEDTNRIVSSARAAYDGGCWSDAPPSFRKGVLYRFADLISAEAEKLDAYDAQEVGKPVSLQFCNAAGAANLVRFYAEALDKVTGDVFSSDNMSFATQVRVPRGVIGAIVPWNFPTYVAILKVAPALAAGNCVVLKPSELSSQSAIRLAQLALEAGLPPGVLNVVLGAGETVGKALGLHMDVDMLSFTGSTMVGKLMLSYAGQSNMKNVLTECGGKSPQIVFANCHDLDVVADTIAASILCNQGQVCSAGTRLLVERKVEEELLEKIVLRFKDIKPGNPLDSTTTYGPLVSGKQFSKVMEYIEVAASEGAELVTGGHRLLPEAGGYFVAPSIFKNVQYDARVAQEEIFGPVLSTIGFDDVDEAIRLANSTRYGIAAYAWTTDMSTSMKLARGVNSGIIVSSSSYEGEGAGHTASNEPYGQSGIGIEGGIAGMESYVRRKLVYFNHG</sequence>
<dbReference type="InParanoid" id="A0A2G4YT16"/>
<comment type="similarity">
    <text evidence="1">Belongs to the aldehyde dehydrogenase family.</text>
</comment>
<name>A0A2G4YT16_9PROT</name>
<evidence type="ECO:0000313" key="5">
    <source>
        <dbReference type="Proteomes" id="UP000229730"/>
    </source>
</evidence>
<dbReference type="FunFam" id="3.40.605.10:FF:000007">
    <property type="entry name" value="NAD/NADP-dependent betaine aldehyde dehydrogenase"/>
    <property type="match status" value="1"/>
</dbReference>
<dbReference type="PROSITE" id="PS00070">
    <property type="entry name" value="ALDEHYDE_DEHYDR_CYS"/>
    <property type="match status" value="1"/>
</dbReference>
<keyword evidence="2" id="KW-0560">Oxidoreductase</keyword>
<evidence type="ECO:0000259" key="3">
    <source>
        <dbReference type="Pfam" id="PF00171"/>
    </source>
</evidence>
<reference evidence="4 5" key="1">
    <citation type="submission" date="2017-10" db="EMBL/GenBank/DDBJ databases">
        <title>Frigbacter circumglobatus gen. nov. sp. nov., isolated from sediment cultured in situ.</title>
        <authorList>
            <person name="Zhao Z."/>
        </authorList>
    </citation>
    <scope>NUCLEOTIDE SEQUENCE [LARGE SCALE GENOMIC DNA]</scope>
    <source>
        <strain evidence="4 5">ZYL</strain>
    </source>
</reference>
<dbReference type="Gene3D" id="3.40.309.10">
    <property type="entry name" value="Aldehyde Dehydrogenase, Chain A, domain 2"/>
    <property type="match status" value="1"/>
</dbReference>
<dbReference type="InterPro" id="IPR016160">
    <property type="entry name" value="Ald_DH_CS_CYS"/>
</dbReference>
<evidence type="ECO:0000256" key="2">
    <source>
        <dbReference type="ARBA" id="ARBA00023002"/>
    </source>
</evidence>
<evidence type="ECO:0000256" key="1">
    <source>
        <dbReference type="ARBA" id="ARBA00009986"/>
    </source>
</evidence>
<dbReference type="Gene3D" id="3.40.605.10">
    <property type="entry name" value="Aldehyde Dehydrogenase, Chain A, domain 1"/>
    <property type="match status" value="1"/>
</dbReference>
<dbReference type="EMBL" id="PDEM01000012">
    <property type="protein sequence ID" value="PHZ85478.1"/>
    <property type="molecule type" value="Genomic_DNA"/>
</dbReference>
<dbReference type="FunFam" id="3.40.309.10:FF:000012">
    <property type="entry name" value="Betaine aldehyde dehydrogenase"/>
    <property type="match status" value="1"/>
</dbReference>
<evidence type="ECO:0000313" key="4">
    <source>
        <dbReference type="EMBL" id="PHZ85478.1"/>
    </source>
</evidence>
<organism evidence="4 5">
    <name type="scientific">Paremcibacter congregatus</name>
    <dbReference type="NCBI Taxonomy" id="2043170"/>
    <lineage>
        <taxon>Bacteria</taxon>
        <taxon>Pseudomonadati</taxon>
        <taxon>Pseudomonadota</taxon>
        <taxon>Alphaproteobacteria</taxon>
        <taxon>Emcibacterales</taxon>
        <taxon>Emcibacteraceae</taxon>
        <taxon>Paremcibacter</taxon>
    </lineage>
</organism>
<dbReference type="InterPro" id="IPR016161">
    <property type="entry name" value="Ald_DH/histidinol_DH"/>
</dbReference>
<dbReference type="Proteomes" id="UP000229730">
    <property type="component" value="Unassembled WGS sequence"/>
</dbReference>
<gene>
    <name evidence="4" type="ORF">CRD36_06560</name>
</gene>
<proteinExistence type="inferred from homology"/>